<dbReference type="AlphaFoldDB" id="A0A0G3ENT7"/>
<feature type="domain" description="Glyoxalase/fosfomycin resistance/dioxygenase" evidence="1">
    <location>
        <begin position="10"/>
        <end position="134"/>
    </location>
</feature>
<sequence length="143" mass="15520">MPQPIAYLSFNGNCADAMKFYERALGGKLELMMTFGDSPMCAQMPKESLSLIAHARLALEGGDSMGALYAGDCPPSMPYEGIKGVSLTLNYDTVEQAERVFDALADGGTVTMPMQPAFWAKTWGMLVDRFGTPWIVNGENLPI</sequence>
<protein>
    <recommendedName>
        <fullName evidence="1">Glyoxalase/fosfomycin resistance/dioxygenase domain-containing protein</fullName>
    </recommendedName>
</protein>
<dbReference type="PANTHER" id="PTHR33990">
    <property type="entry name" value="PROTEIN YJDN-RELATED"/>
    <property type="match status" value="1"/>
</dbReference>
<dbReference type="Pfam" id="PF00903">
    <property type="entry name" value="Glyoxalase"/>
    <property type="match status" value="1"/>
</dbReference>
<evidence type="ECO:0000313" key="2">
    <source>
        <dbReference type="EMBL" id="AKJ67674.1"/>
    </source>
</evidence>
<dbReference type="KEGG" id="ptx:ABW99_04975"/>
<name>A0A0G3ENT7_9BURK</name>
<dbReference type="Proteomes" id="UP000036700">
    <property type="component" value="Chromosome"/>
</dbReference>
<evidence type="ECO:0000313" key="3">
    <source>
        <dbReference type="Proteomes" id="UP000036700"/>
    </source>
</evidence>
<dbReference type="RefSeq" id="WP_047213355.1">
    <property type="nucleotide sequence ID" value="NZ_CP011568.3"/>
</dbReference>
<dbReference type="Gene3D" id="3.10.180.10">
    <property type="entry name" value="2,3-Dihydroxybiphenyl 1,2-Dioxygenase, domain 1"/>
    <property type="match status" value="1"/>
</dbReference>
<dbReference type="PATRIC" id="fig|445709.3.peg.1069"/>
<dbReference type="STRING" id="445709.ABW99_04975"/>
<dbReference type="InterPro" id="IPR004360">
    <property type="entry name" value="Glyas_Fos-R_dOase_dom"/>
</dbReference>
<keyword evidence="3" id="KW-1185">Reference proteome</keyword>
<dbReference type="InterPro" id="IPR028973">
    <property type="entry name" value="PhnB-like"/>
</dbReference>
<reference evidence="3" key="1">
    <citation type="submission" date="2015-06" db="EMBL/GenBank/DDBJ databases">
        <authorList>
            <person name="Lim Y.L."/>
            <person name="Ee R."/>
            <person name="Yong D."/>
            <person name="How K.Y."/>
            <person name="Yin W.F."/>
            <person name="Chan K.G."/>
        </authorList>
    </citation>
    <scope>NUCLEOTIDE SEQUENCE [LARGE SCALE GENOMIC DNA]</scope>
    <source>
        <strain evidence="3">DSM 25325</strain>
    </source>
</reference>
<evidence type="ECO:0000259" key="1">
    <source>
        <dbReference type="Pfam" id="PF00903"/>
    </source>
</evidence>
<dbReference type="CDD" id="cd06588">
    <property type="entry name" value="PhnB_like"/>
    <property type="match status" value="1"/>
</dbReference>
<dbReference type="PANTHER" id="PTHR33990:SF1">
    <property type="entry name" value="PROTEIN YJDN"/>
    <property type="match status" value="1"/>
</dbReference>
<dbReference type="SUPFAM" id="SSF54593">
    <property type="entry name" value="Glyoxalase/Bleomycin resistance protein/Dihydroxybiphenyl dioxygenase"/>
    <property type="match status" value="1"/>
</dbReference>
<gene>
    <name evidence="2" type="ORF">ABW99_04975</name>
</gene>
<accession>A0A0G3ENT7</accession>
<dbReference type="OrthoDB" id="9795306at2"/>
<proteinExistence type="predicted"/>
<dbReference type="InterPro" id="IPR029068">
    <property type="entry name" value="Glyas_Bleomycin-R_OHBP_Dase"/>
</dbReference>
<organism evidence="2 3">
    <name type="scientific">Pandoraea thiooxydans</name>
    <dbReference type="NCBI Taxonomy" id="445709"/>
    <lineage>
        <taxon>Bacteria</taxon>
        <taxon>Pseudomonadati</taxon>
        <taxon>Pseudomonadota</taxon>
        <taxon>Betaproteobacteria</taxon>
        <taxon>Burkholderiales</taxon>
        <taxon>Burkholderiaceae</taxon>
        <taxon>Pandoraea</taxon>
    </lineage>
</organism>
<dbReference type="EMBL" id="CP011568">
    <property type="protein sequence ID" value="AKJ67674.1"/>
    <property type="molecule type" value="Genomic_DNA"/>
</dbReference>